<gene>
    <name evidence="2" type="ORF">PX52LOC_08246</name>
</gene>
<dbReference type="EMBL" id="CP042425">
    <property type="protein sequence ID" value="QEL21116.1"/>
    <property type="molecule type" value="Genomic_DNA"/>
</dbReference>
<keyword evidence="1" id="KW-1133">Transmembrane helix</keyword>
<evidence type="ECO:0000313" key="3">
    <source>
        <dbReference type="Proteomes" id="UP000324974"/>
    </source>
</evidence>
<dbReference type="AlphaFoldDB" id="A0A5C1ASV2"/>
<evidence type="ECO:0000313" key="2">
    <source>
        <dbReference type="EMBL" id="QEL21116.1"/>
    </source>
</evidence>
<dbReference type="KEGG" id="lrs:PX52LOC_08246"/>
<accession>A0A5C1ASV2</accession>
<evidence type="ECO:0000256" key="1">
    <source>
        <dbReference type="SAM" id="Phobius"/>
    </source>
</evidence>
<name>A0A5C1ASV2_9BACT</name>
<keyword evidence="1" id="KW-0472">Membrane</keyword>
<organism evidence="2 3">
    <name type="scientific">Limnoglobus roseus</name>
    <dbReference type="NCBI Taxonomy" id="2598579"/>
    <lineage>
        <taxon>Bacteria</taxon>
        <taxon>Pseudomonadati</taxon>
        <taxon>Planctomycetota</taxon>
        <taxon>Planctomycetia</taxon>
        <taxon>Gemmatales</taxon>
        <taxon>Gemmataceae</taxon>
        <taxon>Limnoglobus</taxon>
    </lineage>
</organism>
<keyword evidence="1" id="KW-0812">Transmembrane</keyword>
<sequence>MWSSFTLHLPLPADVIRERIERSLTSVRPGRFWKSDTTFSGEVWADGFRVTRNRTVGGGNMAIVATGRLVPTPTGTDVIVSTRPHGWVLFLLCVVSPGIMARLFWERLVNHPSPQGLMWGEVCFILACGLILWPAFFIGGTIEEREYERALERIVMTDPSRQK</sequence>
<feature type="transmembrane region" description="Helical" evidence="1">
    <location>
        <begin position="87"/>
        <end position="105"/>
    </location>
</feature>
<feature type="transmembrane region" description="Helical" evidence="1">
    <location>
        <begin position="117"/>
        <end position="139"/>
    </location>
</feature>
<protein>
    <submittedName>
        <fullName evidence="2">Uncharacterized protein</fullName>
    </submittedName>
</protein>
<reference evidence="3" key="1">
    <citation type="submission" date="2019-08" db="EMBL/GenBank/DDBJ databases">
        <title>Limnoglobus roseus gen. nov., sp. nov., a novel freshwater planctomycete with a giant genome from the family Gemmataceae.</title>
        <authorList>
            <person name="Kulichevskaya I.S."/>
            <person name="Naumoff D.G."/>
            <person name="Miroshnikov K."/>
            <person name="Ivanova A."/>
            <person name="Philippov D.A."/>
            <person name="Hakobyan A."/>
            <person name="Rijpstra I.C."/>
            <person name="Sinninghe Damste J.S."/>
            <person name="Liesack W."/>
            <person name="Dedysh S.N."/>
        </authorList>
    </citation>
    <scope>NUCLEOTIDE SEQUENCE [LARGE SCALE GENOMIC DNA]</scope>
    <source>
        <strain evidence="3">PX52</strain>
    </source>
</reference>
<dbReference type="Proteomes" id="UP000324974">
    <property type="component" value="Chromosome"/>
</dbReference>
<proteinExistence type="predicted"/>
<keyword evidence="3" id="KW-1185">Reference proteome</keyword>